<dbReference type="PROSITE" id="PS50157">
    <property type="entry name" value="ZINC_FINGER_C2H2_2"/>
    <property type="match status" value="2"/>
</dbReference>
<gene>
    <name evidence="7" type="ORF">ILUMI_02795</name>
</gene>
<dbReference type="PANTHER" id="PTHR24409:SF295">
    <property type="entry name" value="AZ2-RELATED"/>
    <property type="match status" value="1"/>
</dbReference>
<feature type="domain" description="C2H2-type" evidence="6">
    <location>
        <begin position="14"/>
        <end position="41"/>
    </location>
</feature>
<keyword evidence="8" id="KW-1185">Reference proteome</keyword>
<evidence type="ECO:0000256" key="2">
    <source>
        <dbReference type="ARBA" id="ARBA00022737"/>
    </source>
</evidence>
<accession>A0A8K0DFU9</accession>
<keyword evidence="3 5" id="KW-0863">Zinc-finger</keyword>
<dbReference type="GO" id="GO:0000981">
    <property type="term" value="F:DNA-binding transcription factor activity, RNA polymerase II-specific"/>
    <property type="evidence" value="ECO:0007669"/>
    <property type="project" value="TreeGrafter"/>
</dbReference>
<organism evidence="7 8">
    <name type="scientific">Ignelater luminosus</name>
    <name type="common">Cucubano</name>
    <name type="synonym">Pyrophorus luminosus</name>
    <dbReference type="NCBI Taxonomy" id="2038154"/>
    <lineage>
        <taxon>Eukaryota</taxon>
        <taxon>Metazoa</taxon>
        <taxon>Ecdysozoa</taxon>
        <taxon>Arthropoda</taxon>
        <taxon>Hexapoda</taxon>
        <taxon>Insecta</taxon>
        <taxon>Pterygota</taxon>
        <taxon>Neoptera</taxon>
        <taxon>Endopterygota</taxon>
        <taxon>Coleoptera</taxon>
        <taxon>Polyphaga</taxon>
        <taxon>Elateriformia</taxon>
        <taxon>Elateroidea</taxon>
        <taxon>Elateridae</taxon>
        <taxon>Agrypninae</taxon>
        <taxon>Pyrophorini</taxon>
        <taxon>Ignelater</taxon>
    </lineage>
</organism>
<keyword evidence="4" id="KW-0862">Zinc</keyword>
<dbReference type="EMBL" id="VTPC01001038">
    <property type="protein sequence ID" value="KAF2903394.1"/>
    <property type="molecule type" value="Genomic_DNA"/>
</dbReference>
<dbReference type="SMART" id="SM00355">
    <property type="entry name" value="ZnF_C2H2"/>
    <property type="match status" value="6"/>
</dbReference>
<dbReference type="Proteomes" id="UP000801492">
    <property type="component" value="Unassembled WGS sequence"/>
</dbReference>
<reference evidence="7" key="1">
    <citation type="submission" date="2019-08" db="EMBL/GenBank/DDBJ databases">
        <title>The genome of the North American firefly Photinus pyralis.</title>
        <authorList>
            <consortium name="Photinus pyralis genome working group"/>
            <person name="Fallon T.R."/>
            <person name="Sander Lower S.E."/>
            <person name="Weng J.-K."/>
        </authorList>
    </citation>
    <scope>NUCLEOTIDE SEQUENCE</scope>
    <source>
        <strain evidence="7">TRF0915ILg1</strain>
        <tissue evidence="7">Whole body</tissue>
    </source>
</reference>
<keyword evidence="1" id="KW-0479">Metal-binding</keyword>
<dbReference type="InterPro" id="IPR036236">
    <property type="entry name" value="Znf_C2H2_sf"/>
</dbReference>
<dbReference type="GO" id="GO:0000977">
    <property type="term" value="F:RNA polymerase II transcription regulatory region sequence-specific DNA binding"/>
    <property type="evidence" value="ECO:0007669"/>
    <property type="project" value="TreeGrafter"/>
</dbReference>
<dbReference type="Pfam" id="PF00096">
    <property type="entry name" value="zf-C2H2"/>
    <property type="match status" value="2"/>
</dbReference>
<name>A0A8K0DFU9_IGNLU</name>
<dbReference type="PROSITE" id="PS00028">
    <property type="entry name" value="ZINC_FINGER_C2H2_1"/>
    <property type="match status" value="1"/>
</dbReference>
<keyword evidence="2" id="KW-0677">Repeat</keyword>
<dbReference type="OrthoDB" id="6675812at2759"/>
<evidence type="ECO:0000256" key="3">
    <source>
        <dbReference type="ARBA" id="ARBA00022771"/>
    </source>
</evidence>
<evidence type="ECO:0000256" key="5">
    <source>
        <dbReference type="PROSITE-ProRule" id="PRU00042"/>
    </source>
</evidence>
<evidence type="ECO:0000256" key="1">
    <source>
        <dbReference type="ARBA" id="ARBA00022723"/>
    </source>
</evidence>
<comment type="caution">
    <text evidence="7">The sequence shown here is derived from an EMBL/GenBank/DDBJ whole genome shotgun (WGS) entry which is preliminary data.</text>
</comment>
<sequence length="214" mass="25564">MSVASNESLRAPDYSCYLCGRGYKHYRNLWRHQKYECNSYPDFVCLVENCEFKTRRNATLNNHMRMKHNIDIPKGHTCGNCSKWYNYKRNLYRHLRDECGKAAFFKCPYCENTTKRYHSLNKHVLPQHDSGISRNVMESGLGQYNYYEDLNKVHLCKLCGNRYKYRRSLVKHVKYECNKQGIFICTICQRSFKQKAHLKYHVSHLHKDVDVAKQ</sequence>
<evidence type="ECO:0000313" key="8">
    <source>
        <dbReference type="Proteomes" id="UP000801492"/>
    </source>
</evidence>
<proteinExistence type="predicted"/>
<dbReference type="AlphaFoldDB" id="A0A8K0DFU9"/>
<evidence type="ECO:0000259" key="6">
    <source>
        <dbReference type="PROSITE" id="PS50157"/>
    </source>
</evidence>
<dbReference type="Gene3D" id="3.30.160.60">
    <property type="entry name" value="Classic Zinc Finger"/>
    <property type="match status" value="3"/>
</dbReference>
<feature type="domain" description="C2H2-type" evidence="6">
    <location>
        <begin position="183"/>
        <end position="206"/>
    </location>
</feature>
<evidence type="ECO:0000256" key="4">
    <source>
        <dbReference type="ARBA" id="ARBA00022833"/>
    </source>
</evidence>
<dbReference type="SUPFAM" id="SSF57667">
    <property type="entry name" value="beta-beta-alpha zinc fingers"/>
    <property type="match status" value="2"/>
</dbReference>
<dbReference type="InterPro" id="IPR013087">
    <property type="entry name" value="Znf_C2H2_type"/>
</dbReference>
<dbReference type="GO" id="GO:0008270">
    <property type="term" value="F:zinc ion binding"/>
    <property type="evidence" value="ECO:0007669"/>
    <property type="project" value="UniProtKB-KW"/>
</dbReference>
<dbReference type="PANTHER" id="PTHR24409">
    <property type="entry name" value="ZINC FINGER PROTEIN 142"/>
    <property type="match status" value="1"/>
</dbReference>
<evidence type="ECO:0000313" key="7">
    <source>
        <dbReference type="EMBL" id="KAF2903394.1"/>
    </source>
</evidence>
<protein>
    <recommendedName>
        <fullName evidence="6">C2H2-type domain-containing protein</fullName>
    </recommendedName>
</protein>
<dbReference type="GO" id="GO:0005634">
    <property type="term" value="C:nucleus"/>
    <property type="evidence" value="ECO:0007669"/>
    <property type="project" value="TreeGrafter"/>
</dbReference>